<dbReference type="AlphaFoldDB" id="A0AAV4NZI8"/>
<reference evidence="1 2" key="1">
    <citation type="submission" date="2021-06" db="EMBL/GenBank/DDBJ databases">
        <title>Caerostris extrusa draft genome.</title>
        <authorList>
            <person name="Kono N."/>
            <person name="Arakawa K."/>
        </authorList>
    </citation>
    <scope>NUCLEOTIDE SEQUENCE [LARGE SCALE GENOMIC DNA]</scope>
</reference>
<dbReference type="EMBL" id="BPLR01021481">
    <property type="protein sequence ID" value="GIX90204.1"/>
    <property type="molecule type" value="Genomic_DNA"/>
</dbReference>
<proteinExistence type="predicted"/>
<sequence>MPWNNNCADSVNQKPHCQQENFPGKYEHNKEIPPFRALATPAPPVGTNRHQSKSFLFAPVSAFCGPRLKRVRGRGLPENCARVFPSQKKVLFLKARGGQARQHGRRLRQKEAAPLKRLGLSKKLTETRKCLFFAFSPCQHCPQTDDTLPSHTNK</sequence>
<dbReference type="Proteomes" id="UP001054945">
    <property type="component" value="Unassembled WGS sequence"/>
</dbReference>
<organism evidence="1 2">
    <name type="scientific">Caerostris extrusa</name>
    <name type="common">Bark spider</name>
    <name type="synonym">Caerostris bankana</name>
    <dbReference type="NCBI Taxonomy" id="172846"/>
    <lineage>
        <taxon>Eukaryota</taxon>
        <taxon>Metazoa</taxon>
        <taxon>Ecdysozoa</taxon>
        <taxon>Arthropoda</taxon>
        <taxon>Chelicerata</taxon>
        <taxon>Arachnida</taxon>
        <taxon>Araneae</taxon>
        <taxon>Araneomorphae</taxon>
        <taxon>Entelegynae</taxon>
        <taxon>Araneoidea</taxon>
        <taxon>Araneidae</taxon>
        <taxon>Caerostris</taxon>
    </lineage>
</organism>
<accession>A0AAV4NZI8</accession>
<evidence type="ECO:0000313" key="2">
    <source>
        <dbReference type="Proteomes" id="UP001054945"/>
    </source>
</evidence>
<keyword evidence="2" id="KW-1185">Reference proteome</keyword>
<name>A0AAV4NZI8_CAEEX</name>
<evidence type="ECO:0000313" key="1">
    <source>
        <dbReference type="EMBL" id="GIX90204.1"/>
    </source>
</evidence>
<gene>
    <name evidence="1" type="primary">AVEN_143235_1</name>
    <name evidence="1" type="ORF">CEXT_38861</name>
</gene>
<comment type="caution">
    <text evidence="1">The sequence shown here is derived from an EMBL/GenBank/DDBJ whole genome shotgun (WGS) entry which is preliminary data.</text>
</comment>
<protein>
    <submittedName>
        <fullName evidence="1">Uncharacterized protein</fullName>
    </submittedName>
</protein>